<reference evidence="6 7" key="1">
    <citation type="submission" date="2019-04" db="EMBL/GenBank/DDBJ databases">
        <title>High contiguity whole genome sequence and gene annotation resource for two Venturia nashicola isolates.</title>
        <authorList>
            <person name="Prokchorchik M."/>
            <person name="Won K."/>
            <person name="Lee Y."/>
            <person name="Choi E.D."/>
            <person name="Segonzac C."/>
            <person name="Sohn K.H."/>
        </authorList>
    </citation>
    <scope>NUCLEOTIDE SEQUENCE [LARGE SCALE GENOMIC DNA]</scope>
    <source>
        <strain evidence="6 7">PRI2</strain>
    </source>
</reference>
<protein>
    <submittedName>
        <fullName evidence="6">Thioesterase/thiol ester dehydrase-isomerase</fullName>
    </submittedName>
</protein>
<keyword evidence="2" id="KW-0677">Repeat</keyword>
<sequence>MSLSRRPAGSLSTTCRCASRHVFQKDIRAATAQLHNPCTTQSTRGFSFSASKRTDGVFRELTSARVPTPWIEALKRKEAGLEVNEVVSDTNEAREKRLEGKRMSESYHSVVLPLARDPWLGDTYLNSSGHIRVGTLLMDLDALSGVIAYKHTGPDVTTVTAAFDRITIINPLKEICDLELSGQVTYATGRSSMEISLQVAKAPKEGEKVEKEDILISCTCTMVSLDSATKKPVNINPLIVETEEEKRLYAAGERNSKQKKEVGKVSLLKQTPNDEESDIIHALWQKQIQWHDPTNQERKPSIVASMDQTVLRTAAIMQPQFRNRHHFMIFGGFLLKQTFELAFCCAASFSHSRPSFLSLDPSTFHNPVPVGSVLYLTATVTYTDPPVLSSPGDVTSNVPTGKTRVQVRVDSKVRNVEHGVTKPTGQFNFSFEVDREVRVMPKTYTEFMMYIDARRRAVNVAKLAGGGEIGVTE</sequence>
<comment type="caution">
    <text evidence="6">The sequence shown here is derived from an EMBL/GenBank/DDBJ whole genome shotgun (WGS) entry which is preliminary data.</text>
</comment>
<evidence type="ECO:0000256" key="4">
    <source>
        <dbReference type="ARBA" id="ARBA00022946"/>
    </source>
</evidence>
<dbReference type="GO" id="GO:0047617">
    <property type="term" value="F:fatty acyl-CoA hydrolase activity"/>
    <property type="evidence" value="ECO:0007669"/>
    <property type="project" value="TreeGrafter"/>
</dbReference>
<dbReference type="AlphaFoldDB" id="A0A4Z1NX36"/>
<dbReference type="Proteomes" id="UP000298493">
    <property type="component" value="Unassembled WGS sequence"/>
</dbReference>
<keyword evidence="7" id="KW-1185">Reference proteome</keyword>
<dbReference type="PANTHER" id="PTHR12655:SF0">
    <property type="entry name" value="ACYL-COENZYME A THIOESTERASE 9, MITOCHONDRIAL"/>
    <property type="match status" value="1"/>
</dbReference>
<dbReference type="OrthoDB" id="331699at2759"/>
<keyword evidence="4" id="KW-0809">Transit peptide</keyword>
<evidence type="ECO:0000313" key="6">
    <source>
        <dbReference type="EMBL" id="TID15649.1"/>
    </source>
</evidence>
<evidence type="ECO:0000256" key="1">
    <source>
        <dbReference type="ARBA" id="ARBA00010458"/>
    </source>
</evidence>
<name>A0A4Z1NX36_9PEZI</name>
<evidence type="ECO:0000259" key="5">
    <source>
        <dbReference type="PROSITE" id="PS51770"/>
    </source>
</evidence>
<feature type="domain" description="HotDog ACOT-type" evidence="5">
    <location>
        <begin position="110"/>
        <end position="228"/>
    </location>
</feature>
<dbReference type="GO" id="GO:0016853">
    <property type="term" value="F:isomerase activity"/>
    <property type="evidence" value="ECO:0007669"/>
    <property type="project" value="UniProtKB-KW"/>
</dbReference>
<keyword evidence="6" id="KW-0413">Isomerase</keyword>
<dbReference type="GO" id="GO:0006637">
    <property type="term" value="P:acyl-CoA metabolic process"/>
    <property type="evidence" value="ECO:0007669"/>
    <property type="project" value="TreeGrafter"/>
</dbReference>
<dbReference type="FunFam" id="3.10.129.10:FF:000038">
    <property type="entry name" value="Acyl-CoA thioester hydrolase"/>
    <property type="match status" value="1"/>
</dbReference>
<dbReference type="PROSITE" id="PS51770">
    <property type="entry name" value="HOTDOG_ACOT"/>
    <property type="match status" value="2"/>
</dbReference>
<gene>
    <name evidence="6" type="ORF">E6O75_ATG07977</name>
</gene>
<feature type="domain" description="HotDog ACOT-type" evidence="5">
    <location>
        <begin position="307"/>
        <end position="437"/>
    </location>
</feature>
<dbReference type="SUPFAM" id="SSF54637">
    <property type="entry name" value="Thioesterase/thiol ester dehydrase-isomerase"/>
    <property type="match status" value="2"/>
</dbReference>
<evidence type="ECO:0000256" key="3">
    <source>
        <dbReference type="ARBA" id="ARBA00022801"/>
    </source>
</evidence>
<dbReference type="STRING" id="86259.A0A4Z1NX36"/>
<evidence type="ECO:0000256" key="2">
    <source>
        <dbReference type="ARBA" id="ARBA00022737"/>
    </source>
</evidence>
<accession>A0A4Z1NX36</accession>
<dbReference type="FunFam" id="3.10.129.10:FF:000032">
    <property type="entry name" value="Acyl-CoA thioester hydrolase"/>
    <property type="match status" value="1"/>
</dbReference>
<dbReference type="Gene3D" id="3.10.129.10">
    <property type="entry name" value="Hotdog Thioesterase"/>
    <property type="match status" value="2"/>
</dbReference>
<dbReference type="PANTHER" id="PTHR12655">
    <property type="entry name" value="ACYL-COA THIOESTERASE"/>
    <property type="match status" value="1"/>
</dbReference>
<dbReference type="GO" id="GO:0005739">
    <property type="term" value="C:mitochondrion"/>
    <property type="evidence" value="ECO:0007669"/>
    <property type="project" value="TreeGrafter"/>
</dbReference>
<keyword evidence="3" id="KW-0378">Hydrolase</keyword>
<comment type="similarity">
    <text evidence="1">Belongs to the acyl coenzyme A hydrolase family.</text>
</comment>
<evidence type="ECO:0000313" key="7">
    <source>
        <dbReference type="Proteomes" id="UP000298493"/>
    </source>
</evidence>
<dbReference type="CDD" id="cd03442">
    <property type="entry name" value="BFIT_BACH"/>
    <property type="match status" value="2"/>
</dbReference>
<organism evidence="6 7">
    <name type="scientific">Venturia nashicola</name>
    <dbReference type="NCBI Taxonomy" id="86259"/>
    <lineage>
        <taxon>Eukaryota</taxon>
        <taxon>Fungi</taxon>
        <taxon>Dikarya</taxon>
        <taxon>Ascomycota</taxon>
        <taxon>Pezizomycotina</taxon>
        <taxon>Dothideomycetes</taxon>
        <taxon>Pleosporomycetidae</taxon>
        <taxon>Venturiales</taxon>
        <taxon>Venturiaceae</taxon>
        <taxon>Venturia</taxon>
    </lineage>
</organism>
<dbReference type="InterPro" id="IPR029069">
    <property type="entry name" value="HotDog_dom_sf"/>
</dbReference>
<dbReference type="InterPro" id="IPR033120">
    <property type="entry name" value="HOTDOG_ACOT"/>
</dbReference>
<proteinExistence type="inferred from homology"/>
<dbReference type="EMBL" id="SNSC02000020">
    <property type="protein sequence ID" value="TID15649.1"/>
    <property type="molecule type" value="Genomic_DNA"/>
</dbReference>